<evidence type="ECO:0000256" key="2">
    <source>
        <dbReference type="ARBA" id="ARBA00023002"/>
    </source>
</evidence>
<keyword evidence="5" id="KW-1185">Reference proteome</keyword>
<feature type="region of interest" description="Disordered" evidence="3">
    <location>
        <begin position="1"/>
        <end position="20"/>
    </location>
</feature>
<feature type="compositionally biased region" description="Basic and acidic residues" evidence="3">
    <location>
        <begin position="1"/>
        <end position="11"/>
    </location>
</feature>
<evidence type="ECO:0000313" key="4">
    <source>
        <dbReference type="EMBL" id="KAK4548418.1"/>
    </source>
</evidence>
<organism evidence="4 5">
    <name type="scientific">Oleoguttula mirabilis</name>
    <dbReference type="NCBI Taxonomy" id="1507867"/>
    <lineage>
        <taxon>Eukaryota</taxon>
        <taxon>Fungi</taxon>
        <taxon>Dikarya</taxon>
        <taxon>Ascomycota</taxon>
        <taxon>Pezizomycotina</taxon>
        <taxon>Dothideomycetes</taxon>
        <taxon>Dothideomycetidae</taxon>
        <taxon>Mycosphaerellales</taxon>
        <taxon>Teratosphaeriaceae</taxon>
        <taxon>Oleoguttula</taxon>
    </lineage>
</organism>
<dbReference type="PANTHER" id="PTHR24320:SF272">
    <property type="entry name" value="NAD(P)-BINDING ROSSMANN-FOLD SUPERFAMILY PROTEIN"/>
    <property type="match status" value="1"/>
</dbReference>
<keyword evidence="2" id="KW-0560">Oxidoreductase</keyword>
<dbReference type="InterPro" id="IPR036291">
    <property type="entry name" value="NAD(P)-bd_dom_sf"/>
</dbReference>
<evidence type="ECO:0008006" key="6">
    <source>
        <dbReference type="Google" id="ProtNLM"/>
    </source>
</evidence>
<dbReference type="InterPro" id="IPR002347">
    <property type="entry name" value="SDR_fam"/>
</dbReference>
<comment type="caution">
    <text evidence="4">The sequence shown here is derived from an EMBL/GenBank/DDBJ whole genome shotgun (WGS) entry which is preliminary data.</text>
</comment>
<sequence length="338" mass="37378">MSRYAKAHEHPQGPGDARPTALQIVDDEGLTGKLDDKVFLVTGVSSGIGIETMRALYATGGHVFGTVRNMEKGQKVVDEIEAKTQGGKITLVEMEMDSLTSIKKGVEALLKQSDKLNIIVNNAGVMATPEGKTKDGFETQFGTNHIGHFYLFQLLKHTLLESATPVFPSRVVSVSSFGHRSAPVRFDDYNFSQPDSYNPWVAYGQAKTANIYFSNEVERRYGSKHLHSTSLHPGGISTGLQVHIDPELMKGWDSPEVRAYMKSLEQGASTQVYAALSKEWASKGGRYLSNCVEEKPFAHPGEFMYIGDDGYAEWAYNAENESRLWKDSLKMVGLQDDQ</sequence>
<protein>
    <recommendedName>
        <fullName evidence="6">Short-chain dehydrogenase</fullName>
    </recommendedName>
</protein>
<dbReference type="AlphaFoldDB" id="A0AAV9JSH5"/>
<evidence type="ECO:0000256" key="3">
    <source>
        <dbReference type="SAM" id="MobiDB-lite"/>
    </source>
</evidence>
<dbReference type="PRINTS" id="PR00081">
    <property type="entry name" value="GDHRDH"/>
</dbReference>
<proteinExistence type="inferred from homology"/>
<name>A0AAV9JSH5_9PEZI</name>
<reference evidence="4 5" key="1">
    <citation type="submission" date="2021-11" db="EMBL/GenBank/DDBJ databases">
        <title>Black yeast isolated from Biological Soil Crust.</title>
        <authorList>
            <person name="Kurbessoian T."/>
        </authorList>
    </citation>
    <scope>NUCLEOTIDE SEQUENCE [LARGE SCALE GENOMIC DNA]</scope>
    <source>
        <strain evidence="4 5">CCFEE 5522</strain>
    </source>
</reference>
<evidence type="ECO:0000256" key="1">
    <source>
        <dbReference type="ARBA" id="ARBA00006484"/>
    </source>
</evidence>
<gene>
    <name evidence="4" type="ORF">LTR36_009328</name>
</gene>
<dbReference type="SUPFAM" id="SSF51735">
    <property type="entry name" value="NAD(P)-binding Rossmann-fold domains"/>
    <property type="match status" value="1"/>
</dbReference>
<dbReference type="GO" id="GO:0016491">
    <property type="term" value="F:oxidoreductase activity"/>
    <property type="evidence" value="ECO:0007669"/>
    <property type="project" value="UniProtKB-KW"/>
</dbReference>
<dbReference type="PANTHER" id="PTHR24320">
    <property type="entry name" value="RETINOL DEHYDROGENASE"/>
    <property type="match status" value="1"/>
</dbReference>
<accession>A0AAV9JSH5</accession>
<comment type="similarity">
    <text evidence="1">Belongs to the short-chain dehydrogenases/reductases (SDR) family.</text>
</comment>
<dbReference type="EMBL" id="JAVFHQ010000007">
    <property type="protein sequence ID" value="KAK4548418.1"/>
    <property type="molecule type" value="Genomic_DNA"/>
</dbReference>
<dbReference type="Pfam" id="PF00106">
    <property type="entry name" value="adh_short"/>
    <property type="match status" value="1"/>
</dbReference>
<evidence type="ECO:0000313" key="5">
    <source>
        <dbReference type="Proteomes" id="UP001324427"/>
    </source>
</evidence>
<dbReference type="Gene3D" id="3.40.50.720">
    <property type="entry name" value="NAD(P)-binding Rossmann-like Domain"/>
    <property type="match status" value="1"/>
</dbReference>
<dbReference type="CDD" id="cd05327">
    <property type="entry name" value="retinol-DH_like_SDR_c_like"/>
    <property type="match status" value="1"/>
</dbReference>
<dbReference type="Proteomes" id="UP001324427">
    <property type="component" value="Unassembled WGS sequence"/>
</dbReference>